<evidence type="ECO:0000256" key="4">
    <source>
        <dbReference type="SAM" id="MobiDB-lite"/>
    </source>
</evidence>
<dbReference type="Gene3D" id="3.40.30.120">
    <property type="match status" value="1"/>
</dbReference>
<accession>A0A5N5DKU2</accession>
<organism evidence="6 7">
    <name type="scientific">Lasiodiplodia theobromae</name>
    <dbReference type="NCBI Taxonomy" id="45133"/>
    <lineage>
        <taxon>Eukaryota</taxon>
        <taxon>Fungi</taxon>
        <taxon>Dikarya</taxon>
        <taxon>Ascomycota</taxon>
        <taxon>Pezizomycotina</taxon>
        <taxon>Dothideomycetes</taxon>
        <taxon>Dothideomycetes incertae sedis</taxon>
        <taxon>Botryosphaeriales</taxon>
        <taxon>Botryosphaeriaceae</taxon>
        <taxon>Lasiodiplodia</taxon>
    </lineage>
</organism>
<dbReference type="OrthoDB" id="2690153at2759"/>
<dbReference type="EMBL" id="VCHE01000014">
    <property type="protein sequence ID" value="KAB2577951.1"/>
    <property type="molecule type" value="Genomic_DNA"/>
</dbReference>
<evidence type="ECO:0000313" key="6">
    <source>
        <dbReference type="EMBL" id="KAB2577951.1"/>
    </source>
</evidence>
<keyword evidence="2" id="KW-0274">FAD</keyword>
<dbReference type="SUPFAM" id="SSF51905">
    <property type="entry name" value="FAD/NAD(P)-binding domain"/>
    <property type="match status" value="1"/>
</dbReference>
<dbReference type="InterPro" id="IPR036188">
    <property type="entry name" value="FAD/NAD-bd_sf"/>
</dbReference>
<keyword evidence="1" id="KW-0285">Flavoprotein</keyword>
<dbReference type="PANTHER" id="PTHR43004">
    <property type="entry name" value="TRK SYSTEM POTASSIUM UPTAKE PROTEIN"/>
    <property type="match status" value="1"/>
</dbReference>
<dbReference type="PRINTS" id="PR00420">
    <property type="entry name" value="RNGMNOXGNASE"/>
</dbReference>
<keyword evidence="3" id="KW-0560">Oxidoreductase</keyword>
<evidence type="ECO:0000259" key="5">
    <source>
        <dbReference type="Pfam" id="PF01494"/>
    </source>
</evidence>
<keyword evidence="6" id="KW-0503">Monooxygenase</keyword>
<proteinExistence type="predicted"/>
<feature type="domain" description="FAD-binding" evidence="5">
    <location>
        <begin position="33"/>
        <end position="399"/>
    </location>
</feature>
<dbReference type="AlphaFoldDB" id="A0A5N5DKU2"/>
<dbReference type="Pfam" id="PF21274">
    <property type="entry name" value="Rng_hyd_C"/>
    <property type="match status" value="1"/>
</dbReference>
<evidence type="ECO:0000256" key="2">
    <source>
        <dbReference type="ARBA" id="ARBA00022827"/>
    </source>
</evidence>
<comment type="caution">
    <text evidence="6">The sequence shown here is derived from an EMBL/GenBank/DDBJ whole genome shotgun (WGS) entry which is preliminary data.</text>
</comment>
<feature type="region of interest" description="Disordered" evidence="4">
    <location>
        <begin position="1"/>
        <end position="27"/>
    </location>
</feature>
<evidence type="ECO:0000313" key="7">
    <source>
        <dbReference type="Proteomes" id="UP000325902"/>
    </source>
</evidence>
<evidence type="ECO:0000256" key="1">
    <source>
        <dbReference type="ARBA" id="ARBA00022630"/>
    </source>
</evidence>
<dbReference type="InterPro" id="IPR050641">
    <property type="entry name" value="RIFMO-like"/>
</dbReference>
<gene>
    <name evidence="6" type="primary">tfdB_1</name>
    <name evidence="6" type="ORF">DBV05_g3454</name>
</gene>
<dbReference type="PANTHER" id="PTHR43004:SF8">
    <property type="entry name" value="FAD-BINDING DOMAIN-CONTAINING PROTEIN-RELATED"/>
    <property type="match status" value="1"/>
</dbReference>
<dbReference type="GO" id="GO:0016709">
    <property type="term" value="F:oxidoreductase activity, acting on paired donors, with incorporation or reduction of molecular oxygen, NAD(P)H as one donor, and incorporation of one atom of oxygen"/>
    <property type="evidence" value="ECO:0007669"/>
    <property type="project" value="UniProtKB-ARBA"/>
</dbReference>
<name>A0A5N5DKU2_9PEZI</name>
<sequence length="626" mass="68031">MVESAHADSGNGASGSSGSSTPSGVKTPDVQIEVETLIIGAGPAGAALACFLASHGIKGLMVSRAPTNADTPRAHITNAAALECLRDIGLEDSIHNLSTKNEKFMMHTRWCYTMAGREYARIYSWGNDPARKGDYERASPCKHVDLPQTLLEPVLVRHAALNGITCRFDTEFVSFVDEGTHVVTTLRDRLTGGTYAVKSRFLFGADGARSRVQQQLDLPLVKKPQQGLAINVLVKTDLSHLMESRPGNLHWVFQPEKEHPAFAWQAIVRMVKPWTEWMFILLPDPAAGDAAEKATEAEYLARVHEIIGDSTPASIINISKWYINETYAESYSAGNVFCLGDAVHRHPPFNGLGSNTCIQDAFNLAWKVAYVLQGRAGAGLLDSYSAERQPVGKGVVTRANDGFREHFNVWDALGLVLPTPQERAAAIAELEASTPAGNERRRRFQAAVAATGREFHALGIEMNQSYSSSPAVITDEGVTGDDGLQDPAVDTELFYVPSTYPGRRLPHVWLSRAVPDGLVSTVDLAGRGRFTLFTGVGGGDTWRRAAESAEAALPGGVRIRVVTVGYGCEFEDPYFEWARVRGVGEDGCVLVRPDRFVAWRADGVSGGGDEEVERLGRVMRRVLARA</sequence>
<dbReference type="Pfam" id="PF01494">
    <property type="entry name" value="FAD_binding_3"/>
    <property type="match status" value="1"/>
</dbReference>
<dbReference type="Proteomes" id="UP000325902">
    <property type="component" value="Unassembled WGS sequence"/>
</dbReference>
<reference evidence="6 7" key="1">
    <citation type="journal article" date="2019" name="Sci. Rep.">
        <title>A multi-omics analysis of the grapevine pathogen Lasiodiplodia theobromae reveals that temperature affects the expression of virulence- and pathogenicity-related genes.</title>
        <authorList>
            <person name="Felix C."/>
            <person name="Meneses R."/>
            <person name="Goncalves M.F.M."/>
            <person name="Tilleman L."/>
            <person name="Duarte A.S."/>
            <person name="Jorrin-Novo J.V."/>
            <person name="Van de Peer Y."/>
            <person name="Deforce D."/>
            <person name="Van Nieuwerburgh F."/>
            <person name="Esteves A.C."/>
            <person name="Alves A."/>
        </authorList>
    </citation>
    <scope>NUCLEOTIDE SEQUENCE [LARGE SCALE GENOMIC DNA]</scope>
    <source>
        <strain evidence="6 7">LA-SOL3</strain>
    </source>
</reference>
<dbReference type="Gene3D" id="3.30.9.10">
    <property type="entry name" value="D-Amino Acid Oxidase, subunit A, domain 2"/>
    <property type="match status" value="1"/>
</dbReference>
<protein>
    <submittedName>
        <fullName evidence="6">2,4-dichlorophenol 6-monooxygenase</fullName>
    </submittedName>
</protein>
<dbReference type="GO" id="GO:0071949">
    <property type="term" value="F:FAD binding"/>
    <property type="evidence" value="ECO:0007669"/>
    <property type="project" value="InterPro"/>
</dbReference>
<dbReference type="InterPro" id="IPR002938">
    <property type="entry name" value="FAD-bd"/>
</dbReference>
<evidence type="ECO:0000256" key="3">
    <source>
        <dbReference type="ARBA" id="ARBA00023002"/>
    </source>
</evidence>
<feature type="compositionally biased region" description="Low complexity" evidence="4">
    <location>
        <begin position="7"/>
        <end position="24"/>
    </location>
</feature>
<dbReference type="Gene3D" id="3.50.50.60">
    <property type="entry name" value="FAD/NAD(P)-binding domain"/>
    <property type="match status" value="1"/>
</dbReference>
<keyword evidence="7" id="KW-1185">Reference proteome</keyword>